<evidence type="ECO:0000256" key="2">
    <source>
        <dbReference type="ARBA" id="ARBA00022448"/>
    </source>
</evidence>
<feature type="transmembrane region" description="Helical" evidence="12">
    <location>
        <begin position="242"/>
        <end position="265"/>
    </location>
</feature>
<dbReference type="InterPro" id="IPR050429">
    <property type="entry name" value="PTS_Glucose_EIICBA"/>
</dbReference>
<dbReference type="Gene3D" id="3.30.1360.60">
    <property type="entry name" value="Glucose permease domain IIB"/>
    <property type="match status" value="1"/>
</dbReference>
<dbReference type="InterPro" id="IPR013013">
    <property type="entry name" value="PTS_EIIC_1"/>
</dbReference>
<dbReference type="NCBIfam" id="TIGR00826">
    <property type="entry name" value="EIIB_glc"/>
    <property type="match status" value="1"/>
</dbReference>
<feature type="transmembrane region" description="Helical" evidence="12">
    <location>
        <begin position="272"/>
        <end position="289"/>
    </location>
</feature>
<feature type="transmembrane region" description="Helical" evidence="12">
    <location>
        <begin position="73"/>
        <end position="91"/>
    </location>
</feature>
<dbReference type="PROSITE" id="PS00371">
    <property type="entry name" value="PTS_EIIA_TYPE_1_HIS"/>
    <property type="match status" value="1"/>
</dbReference>
<dbReference type="SUPFAM" id="SSF51261">
    <property type="entry name" value="Duplicated hybrid motif"/>
    <property type="match status" value="1"/>
</dbReference>
<feature type="transmembrane region" description="Helical" evidence="12">
    <location>
        <begin position="111"/>
        <end position="131"/>
    </location>
</feature>
<protein>
    <submittedName>
        <fullName evidence="16">PTS N-acetylglucosamine transporter subunit IIABC</fullName>
    </submittedName>
</protein>
<keyword evidence="5" id="KW-0808">Transferase</keyword>
<dbReference type="InterPro" id="IPR036878">
    <property type="entry name" value="Glu_permease_IIB"/>
</dbReference>
<feature type="transmembrane region" description="Helical" evidence="12">
    <location>
        <begin position="211"/>
        <end position="230"/>
    </location>
</feature>
<keyword evidence="17" id="KW-1185">Reference proteome</keyword>
<feature type="transmembrane region" description="Helical" evidence="12">
    <location>
        <begin position="38"/>
        <end position="61"/>
    </location>
</feature>
<dbReference type="SUPFAM" id="SSF55604">
    <property type="entry name" value="Glucose permease domain IIB"/>
    <property type="match status" value="1"/>
</dbReference>
<evidence type="ECO:0000256" key="8">
    <source>
        <dbReference type="ARBA" id="ARBA00022777"/>
    </source>
</evidence>
<sequence length="640" mass="67203">MKFLQNLGKSLMLPIAVMPVAAILMGIGNWIANTAGENVFSVFLLSAGEAVIGNLPLLFAIGISFGMAKKSDGVAALAGLVSWFVVTTLLAPETVGKFLGIADVADVDPAFGAVENVFVGILCGLIGAFSYTRFAETKLPDWLAFFSGKRSVAIVSAGLSLVLAAILFFVWPVVYGALVAFGEWIVGLGPFGAGLYGMFNRLLIPTGLHHALNSVFWFDVAGINDIPNFLNGTGEFGVTGMYTSGFFPIMMFGLPGAALAMYVTAKPGRKKVAGGILFSAAFASFFTGITEPLEFSFMFLAPALYALHAVFMGISLAVAAILPTRMGFGFSAGAIDLGLGWTNPLAQNPWILLLLGVAWFVIYFLVFTFVIKRWQLKTIGREDDEDVPAESGDGGVDTKYAATAARFLTALGGKENITSLDNCATRLRMEVADVAKVDDNALKRAGAAGTMKPGGKSVQVVYGLNVQFVKDAMEGIMSGAITPPGDDVPAAISATETVRTVTDTQTRVVRLLQPIAGQVKPLSAVPDPTFAEEIMGPGLAIEPIGDTVIAPAPGRVGHVFDTGHAVAIVTDDGIEVLVHVGLDTVGMAGDGFTTLVQTGDIVDEGTPLLRIDLDKIRAAGHPTITPVVVLNAADAKVEFR</sequence>
<dbReference type="InterPro" id="IPR011055">
    <property type="entry name" value="Dup_hybrid_motif"/>
</dbReference>
<keyword evidence="8" id="KW-0418">Kinase</keyword>
<proteinExistence type="predicted"/>
<keyword evidence="7 12" id="KW-0812">Transmembrane</keyword>
<evidence type="ECO:0000256" key="12">
    <source>
        <dbReference type="SAM" id="Phobius"/>
    </source>
</evidence>
<evidence type="ECO:0000256" key="3">
    <source>
        <dbReference type="ARBA" id="ARBA00022475"/>
    </source>
</evidence>
<keyword evidence="10 12" id="KW-0472">Membrane</keyword>
<dbReference type="Proteomes" id="UP000638043">
    <property type="component" value="Unassembled WGS sequence"/>
</dbReference>
<evidence type="ECO:0000256" key="7">
    <source>
        <dbReference type="ARBA" id="ARBA00022692"/>
    </source>
</evidence>
<feature type="transmembrane region" description="Helical" evidence="12">
    <location>
        <begin position="152"/>
        <end position="171"/>
    </location>
</feature>
<dbReference type="InterPro" id="IPR010974">
    <property type="entry name" value="PTS_IIBC_nag"/>
</dbReference>
<reference evidence="17" key="1">
    <citation type="journal article" date="2019" name="Int. J. Syst. Evol. Microbiol.">
        <title>The Global Catalogue of Microorganisms (GCM) 10K type strain sequencing project: providing services to taxonomists for standard genome sequencing and annotation.</title>
        <authorList>
            <consortium name="The Broad Institute Genomics Platform"/>
            <consortium name="The Broad Institute Genome Sequencing Center for Infectious Disease"/>
            <person name="Wu L."/>
            <person name="Ma J."/>
        </authorList>
    </citation>
    <scope>NUCLEOTIDE SEQUENCE [LARGE SCALE GENOMIC DNA]</scope>
    <source>
        <strain evidence="17">CGMCC 4.7181</strain>
    </source>
</reference>
<dbReference type="InterPro" id="IPR001996">
    <property type="entry name" value="PTS_IIB_1"/>
</dbReference>
<evidence type="ECO:0000256" key="1">
    <source>
        <dbReference type="ARBA" id="ARBA00004651"/>
    </source>
</evidence>
<keyword evidence="9 12" id="KW-1133">Transmembrane helix</keyword>
<dbReference type="EMBL" id="BMMQ01000001">
    <property type="protein sequence ID" value="GGO60201.1"/>
    <property type="molecule type" value="Genomic_DNA"/>
</dbReference>
<dbReference type="Pfam" id="PF00367">
    <property type="entry name" value="PTS_EIIB"/>
    <property type="match status" value="1"/>
</dbReference>
<feature type="transmembrane region" description="Helical" evidence="12">
    <location>
        <begin position="177"/>
        <end position="199"/>
    </location>
</feature>
<feature type="domain" description="PTS EIIC type-1" evidence="15">
    <location>
        <begin position="1"/>
        <end position="383"/>
    </location>
</feature>
<accession>A0ABQ2MYK5</accession>
<evidence type="ECO:0000313" key="17">
    <source>
        <dbReference type="Proteomes" id="UP000638043"/>
    </source>
</evidence>
<dbReference type="Pfam" id="PF00358">
    <property type="entry name" value="PTS_EIIA_1"/>
    <property type="match status" value="1"/>
</dbReference>
<feature type="transmembrane region" description="Helical" evidence="12">
    <location>
        <begin position="12"/>
        <end position="32"/>
    </location>
</feature>
<gene>
    <name evidence="16" type="primary">nagE</name>
    <name evidence="16" type="ORF">GCM10010910_05020</name>
</gene>
<feature type="active site" description="Phosphocysteine intermediate; for EIIB activity" evidence="11">
    <location>
        <position position="423"/>
    </location>
</feature>
<keyword evidence="2" id="KW-0813">Transport</keyword>
<evidence type="ECO:0000259" key="14">
    <source>
        <dbReference type="PROSITE" id="PS51098"/>
    </source>
</evidence>
<dbReference type="Pfam" id="PF02378">
    <property type="entry name" value="PTS_EIIC"/>
    <property type="match status" value="1"/>
</dbReference>
<comment type="caution">
    <text evidence="16">The sequence shown here is derived from an EMBL/GenBank/DDBJ whole genome shotgun (WGS) entry which is preliminary data.</text>
</comment>
<dbReference type="PROSITE" id="PS01035">
    <property type="entry name" value="PTS_EIIB_TYPE_1_CYS"/>
    <property type="match status" value="1"/>
</dbReference>
<dbReference type="NCBIfam" id="TIGR01998">
    <property type="entry name" value="PTS-II-BC-nag"/>
    <property type="match status" value="1"/>
</dbReference>
<name>A0ABQ2MYK5_9MICO</name>
<keyword evidence="3" id="KW-1003">Cell membrane</keyword>
<evidence type="ECO:0000256" key="5">
    <source>
        <dbReference type="ARBA" id="ARBA00022679"/>
    </source>
</evidence>
<dbReference type="InterPro" id="IPR001127">
    <property type="entry name" value="PTS_EIIA_1_perm"/>
</dbReference>
<evidence type="ECO:0000256" key="11">
    <source>
        <dbReference type="PROSITE-ProRule" id="PRU00421"/>
    </source>
</evidence>
<dbReference type="PROSITE" id="PS51093">
    <property type="entry name" value="PTS_EIIA_TYPE_1"/>
    <property type="match status" value="1"/>
</dbReference>
<dbReference type="InterPro" id="IPR003352">
    <property type="entry name" value="PTS_EIIC"/>
</dbReference>
<dbReference type="PROSITE" id="PS51103">
    <property type="entry name" value="PTS_EIIC_TYPE_1"/>
    <property type="match status" value="1"/>
</dbReference>
<feature type="transmembrane region" description="Helical" evidence="12">
    <location>
        <begin position="326"/>
        <end position="344"/>
    </location>
</feature>
<dbReference type="PANTHER" id="PTHR30009:SF4">
    <property type="entry name" value="PTS SYSTEM N-ACETYLGLUCOSAMINE-SPECIFIC EIICBA COMPONENT"/>
    <property type="match status" value="1"/>
</dbReference>
<evidence type="ECO:0000256" key="10">
    <source>
        <dbReference type="ARBA" id="ARBA00023136"/>
    </source>
</evidence>
<feature type="domain" description="PTS EIIB type-1" evidence="14">
    <location>
        <begin position="401"/>
        <end position="483"/>
    </location>
</feature>
<dbReference type="InterPro" id="IPR018113">
    <property type="entry name" value="PTrfase_EIIB_Cys"/>
</dbReference>
<evidence type="ECO:0000256" key="6">
    <source>
        <dbReference type="ARBA" id="ARBA00022683"/>
    </source>
</evidence>
<dbReference type="RefSeq" id="WP_188699803.1">
    <property type="nucleotide sequence ID" value="NZ_BMMQ01000001.1"/>
</dbReference>
<keyword evidence="4" id="KW-0762">Sugar transport</keyword>
<evidence type="ECO:0000256" key="9">
    <source>
        <dbReference type="ARBA" id="ARBA00022989"/>
    </source>
</evidence>
<feature type="domain" description="PTS EIIA type-1" evidence="13">
    <location>
        <begin position="527"/>
        <end position="631"/>
    </location>
</feature>
<comment type="subcellular location">
    <subcellularLocation>
        <location evidence="1">Cell membrane</location>
        <topology evidence="1">Multi-pass membrane protein</topology>
    </subcellularLocation>
</comment>
<evidence type="ECO:0000313" key="16">
    <source>
        <dbReference type="EMBL" id="GGO60201.1"/>
    </source>
</evidence>
<evidence type="ECO:0000259" key="15">
    <source>
        <dbReference type="PROSITE" id="PS51103"/>
    </source>
</evidence>
<dbReference type="PANTHER" id="PTHR30009">
    <property type="entry name" value="CYTOCHROME C-TYPE SYNTHESIS PROTEIN AND PTS TRANSMEMBRANE COMPONENT"/>
    <property type="match status" value="1"/>
</dbReference>
<feature type="transmembrane region" description="Helical" evidence="12">
    <location>
        <begin position="350"/>
        <end position="371"/>
    </location>
</feature>
<dbReference type="Gene3D" id="2.70.70.10">
    <property type="entry name" value="Glucose Permease (Domain IIA)"/>
    <property type="match status" value="1"/>
</dbReference>
<dbReference type="NCBIfam" id="TIGR00830">
    <property type="entry name" value="PTBA"/>
    <property type="match status" value="1"/>
</dbReference>
<dbReference type="PROSITE" id="PS51098">
    <property type="entry name" value="PTS_EIIB_TYPE_1"/>
    <property type="match status" value="1"/>
</dbReference>
<evidence type="ECO:0000259" key="13">
    <source>
        <dbReference type="PROSITE" id="PS51093"/>
    </source>
</evidence>
<keyword evidence="6" id="KW-0598">Phosphotransferase system</keyword>
<dbReference type="CDD" id="cd00212">
    <property type="entry name" value="PTS_IIB_glc"/>
    <property type="match status" value="1"/>
</dbReference>
<evidence type="ECO:0000256" key="4">
    <source>
        <dbReference type="ARBA" id="ARBA00022597"/>
    </source>
</evidence>
<feature type="transmembrane region" description="Helical" evidence="12">
    <location>
        <begin position="295"/>
        <end position="319"/>
    </location>
</feature>
<organism evidence="16 17">
    <name type="scientific">Microbacterium nanhaiense</name>
    <dbReference type="NCBI Taxonomy" id="1301026"/>
    <lineage>
        <taxon>Bacteria</taxon>
        <taxon>Bacillati</taxon>
        <taxon>Actinomycetota</taxon>
        <taxon>Actinomycetes</taxon>
        <taxon>Micrococcales</taxon>
        <taxon>Microbacteriaceae</taxon>
        <taxon>Microbacterium</taxon>
    </lineage>
</organism>